<dbReference type="EMBL" id="JAGVWF010000081">
    <property type="protein sequence ID" value="MBS3059814.1"/>
    <property type="molecule type" value="Genomic_DNA"/>
</dbReference>
<organism evidence="2 4">
    <name type="scientific">Candidatus Iainarchaeum sp</name>
    <dbReference type="NCBI Taxonomy" id="3101447"/>
    <lineage>
        <taxon>Archaea</taxon>
        <taxon>Candidatus Iainarchaeota</taxon>
        <taxon>Candidatus Iainarchaeia</taxon>
        <taxon>Candidatus Iainarchaeales</taxon>
        <taxon>Candidatus Iainarchaeaceae</taxon>
        <taxon>Candidatus Iainarchaeum</taxon>
    </lineage>
</organism>
<reference evidence="3" key="2">
    <citation type="submission" date="2021-03" db="EMBL/GenBank/DDBJ databases">
        <authorList>
            <person name="Jaffe A."/>
        </authorList>
    </citation>
    <scope>NUCLEOTIDE SEQUENCE</scope>
    <source>
        <strain evidence="3">RIFCSPHIGHO2_01_FULL_GW2011_AR10_43_9</strain>
    </source>
</reference>
<keyword evidence="1" id="KW-0812">Transmembrane</keyword>
<proteinExistence type="predicted"/>
<dbReference type="AlphaFoldDB" id="A0A7J4IWX1"/>
<dbReference type="Proteomes" id="UP000683213">
    <property type="component" value="Unassembled WGS sequence"/>
</dbReference>
<evidence type="ECO:0000313" key="4">
    <source>
        <dbReference type="Proteomes" id="UP000577419"/>
    </source>
</evidence>
<feature type="transmembrane region" description="Helical" evidence="1">
    <location>
        <begin position="26"/>
        <end position="50"/>
    </location>
</feature>
<sequence>MGKRVHGSIRKPVSLNLEQRKSIKRFSLAFVLLALLPLFLLTVFILFMAVKFNYMALSTGLIAMAVLLSIAFFAVPIIAGRLVRALEENFGAKAKKLVAGKEALL</sequence>
<feature type="transmembrane region" description="Helical" evidence="1">
    <location>
        <begin position="56"/>
        <end position="79"/>
    </location>
</feature>
<accession>A0A7J4IWX1</accession>
<evidence type="ECO:0000313" key="3">
    <source>
        <dbReference type="EMBL" id="MBS3059814.1"/>
    </source>
</evidence>
<keyword evidence="1" id="KW-0472">Membrane</keyword>
<evidence type="ECO:0000313" key="2">
    <source>
        <dbReference type="EMBL" id="HIH08779.1"/>
    </source>
</evidence>
<keyword evidence="1" id="KW-1133">Transmembrane helix</keyword>
<protein>
    <submittedName>
        <fullName evidence="2">Uncharacterized protein</fullName>
    </submittedName>
</protein>
<name>A0A7J4IWX1_9ARCH</name>
<evidence type="ECO:0000256" key="1">
    <source>
        <dbReference type="SAM" id="Phobius"/>
    </source>
</evidence>
<reference evidence="2" key="1">
    <citation type="journal article" date="2020" name="bioRxiv">
        <title>A rank-normalized archaeal taxonomy based on genome phylogeny resolves widespread incomplete and uneven classifications.</title>
        <authorList>
            <person name="Rinke C."/>
            <person name="Chuvochina M."/>
            <person name="Mussig A.J."/>
            <person name="Chaumeil P.-A."/>
            <person name="Waite D.W."/>
            <person name="Whitman W.B."/>
            <person name="Parks D.H."/>
            <person name="Hugenholtz P."/>
        </authorList>
    </citation>
    <scope>NUCLEOTIDE SEQUENCE</scope>
    <source>
        <strain evidence="2">UBA10011</strain>
    </source>
</reference>
<dbReference type="EMBL" id="DUFG01000027">
    <property type="protein sequence ID" value="HIH08779.1"/>
    <property type="molecule type" value="Genomic_DNA"/>
</dbReference>
<reference evidence="3" key="3">
    <citation type="submission" date="2021-05" db="EMBL/GenBank/DDBJ databases">
        <title>Protein family content uncovers lineage relationships and bacterial pathway maintenance mechanisms in DPANN archaea.</title>
        <authorList>
            <person name="Castelle C.J."/>
            <person name="Meheust R."/>
            <person name="Jaffe A.L."/>
            <person name="Seitz K."/>
            <person name="Gong X."/>
            <person name="Baker B.J."/>
            <person name="Banfield J.F."/>
        </authorList>
    </citation>
    <scope>NUCLEOTIDE SEQUENCE</scope>
    <source>
        <strain evidence="3">RIFCSPHIGHO2_01_FULL_GW2011_AR10_43_9</strain>
    </source>
</reference>
<dbReference type="Proteomes" id="UP000577419">
    <property type="component" value="Unassembled WGS sequence"/>
</dbReference>
<gene>
    <name evidence="2" type="ORF">HA237_05430</name>
    <name evidence="3" type="ORF">J4224_05330</name>
</gene>
<comment type="caution">
    <text evidence="2">The sequence shown here is derived from an EMBL/GenBank/DDBJ whole genome shotgun (WGS) entry which is preliminary data.</text>
</comment>